<keyword evidence="4 9" id="KW-0444">Lipid biosynthesis</keyword>
<reference evidence="11 12" key="1">
    <citation type="submission" date="2016-10" db="EMBL/GenBank/DDBJ databases">
        <title>Marinobacter salinus sp. nov., a moderately halophilic bacterium isolated from a tidal flat environment.</title>
        <authorList>
            <person name="Park S.-J."/>
        </authorList>
    </citation>
    <scope>NUCLEOTIDE SEQUENCE [LARGE SCALE GENOMIC DNA]</scope>
    <source>
        <strain evidence="11 12">Hb8</strain>
    </source>
</reference>
<evidence type="ECO:0000256" key="4">
    <source>
        <dbReference type="ARBA" id="ARBA00022516"/>
    </source>
</evidence>
<gene>
    <name evidence="11" type="ORF">BKP64_05820</name>
</gene>
<evidence type="ECO:0000256" key="7">
    <source>
        <dbReference type="ARBA" id="ARBA00023160"/>
    </source>
</evidence>
<dbReference type="RefSeq" id="WP_070967200.1">
    <property type="nucleotide sequence ID" value="NZ_CP017715.1"/>
</dbReference>
<dbReference type="GO" id="GO:0003989">
    <property type="term" value="F:acetyl-CoA carboxylase activity"/>
    <property type="evidence" value="ECO:0007669"/>
    <property type="project" value="InterPro"/>
</dbReference>
<dbReference type="PRINTS" id="PR01071">
    <property type="entry name" value="ACOABIOTINCC"/>
</dbReference>
<accession>A0A1D9GJC5</accession>
<dbReference type="PANTHER" id="PTHR45266:SF3">
    <property type="entry name" value="OXALOACETATE DECARBOXYLASE ALPHA CHAIN"/>
    <property type="match status" value="1"/>
</dbReference>
<dbReference type="CDD" id="cd06850">
    <property type="entry name" value="biotinyl_domain"/>
    <property type="match status" value="1"/>
</dbReference>
<dbReference type="InterPro" id="IPR050709">
    <property type="entry name" value="Biotin_Carboxyl_Carrier/Decarb"/>
</dbReference>
<dbReference type="InterPro" id="IPR001249">
    <property type="entry name" value="AcCoA_biotinCC"/>
</dbReference>
<dbReference type="AlphaFoldDB" id="A0A1D9GJC5"/>
<dbReference type="PROSITE" id="PS00188">
    <property type="entry name" value="BIOTIN"/>
    <property type="match status" value="1"/>
</dbReference>
<keyword evidence="7 9" id="KW-0275">Fatty acid biosynthesis</keyword>
<dbReference type="OrthoDB" id="5297413at2"/>
<dbReference type="NCBIfam" id="NF005457">
    <property type="entry name" value="PRK07051.1"/>
    <property type="match status" value="1"/>
</dbReference>
<sequence length="79" mass="8490">MSKHEVKSPIPGTFYRKPAPDQAAYREVGDTVTKGETIGLVEVMKTFHEVKADADGTIADFPVSDGEPVMAGQVIAELN</sequence>
<evidence type="ECO:0000259" key="10">
    <source>
        <dbReference type="PROSITE" id="PS50968"/>
    </source>
</evidence>
<dbReference type="GO" id="GO:0009317">
    <property type="term" value="C:acetyl-CoA carboxylase complex"/>
    <property type="evidence" value="ECO:0007669"/>
    <property type="project" value="InterPro"/>
</dbReference>
<dbReference type="SUPFAM" id="SSF51230">
    <property type="entry name" value="Single hybrid motif"/>
    <property type="match status" value="1"/>
</dbReference>
<dbReference type="InterPro" id="IPR001882">
    <property type="entry name" value="Biotin_BS"/>
</dbReference>
<organism evidence="11 12">
    <name type="scientific">Marinobacter salinus</name>
    <dbReference type="NCBI Taxonomy" id="1874317"/>
    <lineage>
        <taxon>Bacteria</taxon>
        <taxon>Pseudomonadati</taxon>
        <taxon>Pseudomonadota</taxon>
        <taxon>Gammaproteobacteria</taxon>
        <taxon>Pseudomonadales</taxon>
        <taxon>Marinobacteraceae</taxon>
        <taxon>Marinobacter</taxon>
    </lineage>
</organism>
<dbReference type="Pfam" id="PF00364">
    <property type="entry name" value="Biotin_lipoyl"/>
    <property type="match status" value="1"/>
</dbReference>
<dbReference type="Gene3D" id="2.40.50.100">
    <property type="match status" value="1"/>
</dbReference>
<dbReference type="PROSITE" id="PS50968">
    <property type="entry name" value="BIOTINYL_LIPOYL"/>
    <property type="match status" value="1"/>
</dbReference>
<proteinExistence type="predicted"/>
<name>A0A1D9GJC5_9GAMM</name>
<feature type="domain" description="Lipoyl-binding" evidence="10">
    <location>
        <begin position="1"/>
        <end position="79"/>
    </location>
</feature>
<dbReference type="PANTHER" id="PTHR45266">
    <property type="entry name" value="OXALOACETATE DECARBOXYLASE ALPHA CHAIN"/>
    <property type="match status" value="1"/>
</dbReference>
<dbReference type="Proteomes" id="UP000177445">
    <property type="component" value="Chromosome"/>
</dbReference>
<keyword evidence="12" id="KW-1185">Reference proteome</keyword>
<dbReference type="GO" id="GO:0006633">
    <property type="term" value="P:fatty acid biosynthetic process"/>
    <property type="evidence" value="ECO:0007669"/>
    <property type="project" value="UniProtKB-UniPathway"/>
</dbReference>
<evidence type="ECO:0000256" key="3">
    <source>
        <dbReference type="ARBA" id="ARBA00017562"/>
    </source>
</evidence>
<evidence type="ECO:0000256" key="1">
    <source>
        <dbReference type="ARBA" id="ARBA00003761"/>
    </source>
</evidence>
<dbReference type="KEGG" id="msq:BKP64_05820"/>
<keyword evidence="5 9" id="KW-0276">Fatty acid metabolism</keyword>
<evidence type="ECO:0000256" key="2">
    <source>
        <dbReference type="ARBA" id="ARBA00005194"/>
    </source>
</evidence>
<dbReference type="EMBL" id="CP017715">
    <property type="protein sequence ID" value="AOY87727.1"/>
    <property type="molecule type" value="Genomic_DNA"/>
</dbReference>
<protein>
    <recommendedName>
        <fullName evidence="3 9">Biotin carboxyl carrier protein of acetyl-CoA carboxylase</fullName>
    </recommendedName>
</protein>
<dbReference type="UniPathway" id="UPA00094"/>
<evidence type="ECO:0000313" key="12">
    <source>
        <dbReference type="Proteomes" id="UP000177445"/>
    </source>
</evidence>
<dbReference type="InterPro" id="IPR011053">
    <property type="entry name" value="Single_hybrid_motif"/>
</dbReference>
<keyword evidence="8 9" id="KW-0092">Biotin</keyword>
<comment type="function">
    <text evidence="1 9">This protein is a component of the acetyl coenzyme A carboxylase complex; first, biotin carboxylase catalyzes the carboxylation of the carrier protein and then the transcarboxylase transfers the carboxyl group to form malonyl-CoA.</text>
</comment>
<comment type="pathway">
    <text evidence="2 9">Lipid metabolism; fatty acid biosynthesis.</text>
</comment>
<evidence type="ECO:0000256" key="5">
    <source>
        <dbReference type="ARBA" id="ARBA00022832"/>
    </source>
</evidence>
<dbReference type="STRING" id="1874317.BKP64_05820"/>
<evidence type="ECO:0000256" key="8">
    <source>
        <dbReference type="ARBA" id="ARBA00023267"/>
    </source>
</evidence>
<evidence type="ECO:0000256" key="6">
    <source>
        <dbReference type="ARBA" id="ARBA00023098"/>
    </source>
</evidence>
<dbReference type="InterPro" id="IPR000089">
    <property type="entry name" value="Biotin_lipoyl"/>
</dbReference>
<evidence type="ECO:0000313" key="11">
    <source>
        <dbReference type="EMBL" id="AOY87727.1"/>
    </source>
</evidence>
<evidence type="ECO:0000256" key="9">
    <source>
        <dbReference type="RuleBase" id="RU364072"/>
    </source>
</evidence>
<keyword evidence="6 9" id="KW-0443">Lipid metabolism</keyword>